<accession>A0A914CUU8</accession>
<protein>
    <submittedName>
        <fullName evidence="2">Uncharacterized protein</fullName>
    </submittedName>
</protein>
<reference evidence="2" key="1">
    <citation type="submission" date="2022-11" db="UniProtKB">
        <authorList>
            <consortium name="WormBaseParasite"/>
        </authorList>
    </citation>
    <scope>IDENTIFICATION</scope>
</reference>
<dbReference type="Proteomes" id="UP000887540">
    <property type="component" value="Unplaced"/>
</dbReference>
<proteinExistence type="predicted"/>
<sequence>MILFSSIESLAINKENGNSKQMRSLIHNLESRCINTGTTCVDAGCSAGGHGLNASCQTQSGFTGSYCTCVMF</sequence>
<evidence type="ECO:0000313" key="2">
    <source>
        <dbReference type="WBParaSite" id="ACRNAN_scaffold14017.g26364.t1"/>
    </source>
</evidence>
<keyword evidence="1" id="KW-1185">Reference proteome</keyword>
<organism evidence="1 2">
    <name type="scientific">Acrobeloides nanus</name>
    <dbReference type="NCBI Taxonomy" id="290746"/>
    <lineage>
        <taxon>Eukaryota</taxon>
        <taxon>Metazoa</taxon>
        <taxon>Ecdysozoa</taxon>
        <taxon>Nematoda</taxon>
        <taxon>Chromadorea</taxon>
        <taxon>Rhabditida</taxon>
        <taxon>Tylenchina</taxon>
        <taxon>Cephalobomorpha</taxon>
        <taxon>Cephaloboidea</taxon>
        <taxon>Cephalobidae</taxon>
        <taxon>Acrobeloides</taxon>
    </lineage>
</organism>
<dbReference type="AlphaFoldDB" id="A0A914CUU8"/>
<name>A0A914CUU8_9BILA</name>
<evidence type="ECO:0000313" key="1">
    <source>
        <dbReference type="Proteomes" id="UP000887540"/>
    </source>
</evidence>
<dbReference type="WBParaSite" id="ACRNAN_scaffold14017.g26364.t1">
    <property type="protein sequence ID" value="ACRNAN_scaffold14017.g26364.t1"/>
    <property type="gene ID" value="ACRNAN_scaffold14017.g26364"/>
</dbReference>